<evidence type="ECO:0000313" key="1">
    <source>
        <dbReference type="EMBL" id="KCZ71616.1"/>
    </source>
</evidence>
<comment type="caution">
    <text evidence="1">The sequence shown here is derived from an EMBL/GenBank/DDBJ whole genome shotgun (WGS) entry which is preliminary data.</text>
</comment>
<accession>A0A062UX93</accession>
<dbReference type="Proteomes" id="UP000027153">
    <property type="component" value="Unassembled WGS sequence"/>
</dbReference>
<organism evidence="1 2">
    <name type="scientific">Candidatus Methanoperedens nitratireducens</name>
    <dbReference type="NCBI Taxonomy" id="1392998"/>
    <lineage>
        <taxon>Archaea</taxon>
        <taxon>Methanobacteriati</taxon>
        <taxon>Methanobacteriota</taxon>
        <taxon>Stenosarchaea group</taxon>
        <taxon>Methanomicrobia</taxon>
        <taxon>Methanosarcinales</taxon>
        <taxon>ANME-2 cluster</taxon>
        <taxon>Candidatus Methanoperedentaceae</taxon>
        <taxon>Candidatus Methanoperedens</taxon>
    </lineage>
</organism>
<proteinExistence type="predicted"/>
<evidence type="ECO:0008006" key="3">
    <source>
        <dbReference type="Google" id="ProtNLM"/>
    </source>
</evidence>
<gene>
    <name evidence="1" type="ORF">ANME2D_02351</name>
</gene>
<dbReference type="EMBL" id="JMIY01000005">
    <property type="protein sequence ID" value="KCZ71616.1"/>
    <property type="molecule type" value="Genomic_DNA"/>
</dbReference>
<dbReference type="AlphaFoldDB" id="A0A062UX93"/>
<evidence type="ECO:0000313" key="2">
    <source>
        <dbReference type="Proteomes" id="UP000027153"/>
    </source>
</evidence>
<dbReference type="RefSeq" id="WP_048091680.1">
    <property type="nucleotide sequence ID" value="NZ_JMIY01000005.1"/>
</dbReference>
<reference evidence="1 2" key="1">
    <citation type="journal article" date="2013" name="Nature">
        <title>Anaerobic oxidation of methane coupled to nitrate reduction in a novel archaeal lineage.</title>
        <authorList>
            <person name="Haroon M.F."/>
            <person name="Hu S."/>
            <person name="Shi Y."/>
            <person name="Imelfort M."/>
            <person name="Keller J."/>
            <person name="Hugenholtz P."/>
            <person name="Yuan Z."/>
            <person name="Tyson G.W."/>
        </authorList>
    </citation>
    <scope>NUCLEOTIDE SEQUENCE [LARGE SCALE GENOMIC DNA]</scope>
    <source>
        <strain evidence="1 2">ANME-2d</strain>
    </source>
</reference>
<keyword evidence="2" id="KW-1185">Reference proteome</keyword>
<sequence>MPLMPFSIDFQVPLILDGRKRQTTRLPRKTPLKVEDILYCYYKPRQKKSCSNCLVPHGKKCLFLEEHPYLYDVAGGGCASYTHFFGKAEITSIIKARHSDNIPEYEIANYEPLMWKWSDGALNDWAVADGFNSFEEADTWFSKSWGPAWKELEWDIITFEPDWVKPEQEGT</sequence>
<protein>
    <recommendedName>
        <fullName evidence="3">ASCH domain-containing protein</fullName>
    </recommendedName>
</protein>
<name>A0A062UX93_9EURY</name>